<dbReference type="EMBL" id="BSDT01000001">
    <property type="protein sequence ID" value="GLI42757.1"/>
    <property type="molecule type" value="Genomic_DNA"/>
</dbReference>
<dbReference type="PANTHER" id="PTHR30532:SF24">
    <property type="entry name" value="FERRIC ENTEROBACTIN-BINDING PERIPLASMIC PROTEIN FEPB"/>
    <property type="match status" value="1"/>
</dbReference>
<feature type="compositionally biased region" description="Low complexity" evidence="5">
    <location>
        <begin position="344"/>
        <end position="360"/>
    </location>
</feature>
<dbReference type="PROSITE" id="PS51257">
    <property type="entry name" value="PROKAR_LIPOPROTEIN"/>
    <property type="match status" value="1"/>
</dbReference>
<evidence type="ECO:0000256" key="4">
    <source>
        <dbReference type="ARBA" id="ARBA00022729"/>
    </source>
</evidence>
<dbReference type="Gene3D" id="3.40.50.1980">
    <property type="entry name" value="Nitrogenase molybdenum iron protein domain"/>
    <property type="match status" value="2"/>
</dbReference>
<organism evidence="7 8">
    <name type="scientific">Glycomyces algeriensis</name>
    <dbReference type="NCBI Taxonomy" id="256037"/>
    <lineage>
        <taxon>Bacteria</taxon>
        <taxon>Bacillati</taxon>
        <taxon>Actinomycetota</taxon>
        <taxon>Actinomycetes</taxon>
        <taxon>Glycomycetales</taxon>
        <taxon>Glycomycetaceae</taxon>
        <taxon>Glycomyces</taxon>
    </lineage>
</organism>
<comment type="subcellular location">
    <subcellularLocation>
        <location evidence="1">Cell envelope</location>
    </subcellularLocation>
</comment>
<keyword evidence="4" id="KW-0732">Signal</keyword>
<dbReference type="Proteomes" id="UP001144313">
    <property type="component" value="Unassembled WGS sequence"/>
</dbReference>
<evidence type="ECO:0000256" key="3">
    <source>
        <dbReference type="ARBA" id="ARBA00022448"/>
    </source>
</evidence>
<reference evidence="7" key="1">
    <citation type="submission" date="2022-12" db="EMBL/GenBank/DDBJ databases">
        <title>Reference genome sequencing for broad-spectrum identification of bacterial and archaeal isolates by mass spectrometry.</title>
        <authorList>
            <person name="Sekiguchi Y."/>
            <person name="Tourlousse D.M."/>
        </authorList>
    </citation>
    <scope>NUCLEOTIDE SEQUENCE</scope>
    <source>
        <strain evidence="7">LLR39Z86</strain>
    </source>
</reference>
<dbReference type="InterPro" id="IPR006311">
    <property type="entry name" value="TAT_signal"/>
</dbReference>
<dbReference type="PROSITE" id="PS50983">
    <property type="entry name" value="FE_B12_PBP"/>
    <property type="match status" value="1"/>
</dbReference>
<gene>
    <name evidence="7" type="ORF">GALLR39Z86_26070</name>
</gene>
<keyword evidence="3" id="KW-0813">Transport</keyword>
<evidence type="ECO:0000313" key="8">
    <source>
        <dbReference type="Proteomes" id="UP001144313"/>
    </source>
</evidence>
<proteinExistence type="inferred from homology"/>
<sequence>MPLRARPVLVPAGLTRRGLFAAGGGLGAASLLAACSSEAEPADGGGGASRSFSFLDERDQTDVELDAVPTRVVAFTGLAAALYDYGVEVAAVFGPTTLADGAPDIQAGRMPVEDLQVLGNAWGEFDVEQFAQLNPELIVSHYYEGFDLWFVPEERLEEVQALAPGVGIEVSKPTIDEIIDRHAALAKALGADLESDENAAGVERFGSAAGGVAQAVADKPLKAVAVGAWPDGLYIANPPTFNVLAKCVELGVDFVVPENADQNGYWELLSWENIDKYEADAIFLDIRTGNITAEQLLADYPTWAALPAVQAGQVYGWNASRCTPTSAARSSWSGSPKDSRRRSPSPSGDPGAGASRGASG</sequence>
<dbReference type="AlphaFoldDB" id="A0A9W6G9G6"/>
<dbReference type="Pfam" id="PF01497">
    <property type="entry name" value="Peripla_BP_2"/>
    <property type="match status" value="1"/>
</dbReference>
<comment type="similarity">
    <text evidence="2">Belongs to the bacterial solute-binding protein 8 family.</text>
</comment>
<dbReference type="SUPFAM" id="SSF53807">
    <property type="entry name" value="Helical backbone' metal receptor"/>
    <property type="match status" value="1"/>
</dbReference>
<feature type="domain" description="Fe/B12 periplasmic-binding" evidence="6">
    <location>
        <begin position="70"/>
        <end position="346"/>
    </location>
</feature>
<keyword evidence="8" id="KW-1185">Reference proteome</keyword>
<evidence type="ECO:0000313" key="7">
    <source>
        <dbReference type="EMBL" id="GLI42757.1"/>
    </source>
</evidence>
<dbReference type="PANTHER" id="PTHR30532">
    <property type="entry name" value="IRON III DICITRATE-BINDING PERIPLASMIC PROTEIN"/>
    <property type="match status" value="1"/>
</dbReference>
<evidence type="ECO:0000256" key="1">
    <source>
        <dbReference type="ARBA" id="ARBA00004196"/>
    </source>
</evidence>
<feature type="region of interest" description="Disordered" evidence="5">
    <location>
        <begin position="324"/>
        <end position="360"/>
    </location>
</feature>
<evidence type="ECO:0000256" key="5">
    <source>
        <dbReference type="SAM" id="MobiDB-lite"/>
    </source>
</evidence>
<evidence type="ECO:0000256" key="2">
    <source>
        <dbReference type="ARBA" id="ARBA00008814"/>
    </source>
</evidence>
<dbReference type="RefSeq" id="WP_270113978.1">
    <property type="nucleotide sequence ID" value="NZ_BAAAOL010000006.1"/>
</dbReference>
<protein>
    <submittedName>
        <fullName evidence="7">ABC transporter substrate-binding protein</fullName>
    </submittedName>
</protein>
<name>A0A9W6G9G6_9ACTN</name>
<dbReference type="GO" id="GO:1901678">
    <property type="term" value="P:iron coordination entity transport"/>
    <property type="evidence" value="ECO:0007669"/>
    <property type="project" value="UniProtKB-ARBA"/>
</dbReference>
<evidence type="ECO:0000259" key="6">
    <source>
        <dbReference type="PROSITE" id="PS50983"/>
    </source>
</evidence>
<dbReference type="PROSITE" id="PS51318">
    <property type="entry name" value="TAT"/>
    <property type="match status" value="1"/>
</dbReference>
<dbReference type="GO" id="GO:0030288">
    <property type="term" value="C:outer membrane-bounded periplasmic space"/>
    <property type="evidence" value="ECO:0007669"/>
    <property type="project" value="TreeGrafter"/>
</dbReference>
<accession>A0A9W6G9G6</accession>
<dbReference type="InterPro" id="IPR002491">
    <property type="entry name" value="ABC_transptr_periplasmic_BD"/>
</dbReference>
<dbReference type="InterPro" id="IPR051313">
    <property type="entry name" value="Bact_iron-sidero_bind"/>
</dbReference>
<comment type="caution">
    <text evidence="7">The sequence shown here is derived from an EMBL/GenBank/DDBJ whole genome shotgun (WGS) entry which is preliminary data.</text>
</comment>